<dbReference type="OrthoDB" id="1150802at2"/>
<proteinExistence type="predicted"/>
<dbReference type="RefSeq" id="WP_096364364.1">
    <property type="nucleotide sequence ID" value="NZ_AP018052.1"/>
</dbReference>
<dbReference type="EMBL" id="AP018052">
    <property type="protein sequence ID" value="BAZ92887.1"/>
    <property type="molecule type" value="Genomic_DNA"/>
</dbReference>
<evidence type="ECO:0000313" key="2">
    <source>
        <dbReference type="Proteomes" id="UP000218765"/>
    </source>
</evidence>
<protein>
    <submittedName>
        <fullName evidence="1">K+ transporter</fullName>
    </submittedName>
</protein>
<reference evidence="1 2" key="1">
    <citation type="submission" date="2017-05" db="EMBL/GenBank/DDBJ databases">
        <title>Thiocyanate degradation by Thiohalobacter thiocyanaticus FOKN1.</title>
        <authorList>
            <person name="Oshiki M."/>
            <person name="Fukushima T."/>
            <person name="Kawano S."/>
            <person name="Nakagawa J."/>
        </authorList>
    </citation>
    <scope>NUCLEOTIDE SEQUENCE [LARGE SCALE GENOMIC DNA]</scope>
    <source>
        <strain evidence="1 2">FOKN1</strain>
    </source>
</reference>
<dbReference type="Proteomes" id="UP000218765">
    <property type="component" value="Chromosome"/>
</dbReference>
<accession>A0A1Z4VMQ8</accession>
<sequence>MCRFCWGLVVLLLLLTGGMAYVFVWQGSVRPAADGRTAIVLAPGERALILTEMRGFVDSIQQITEGLGREDMEAVVQAARKSGRAAQQQVPAPLMGKLPLAFKQLGLETHQQFDQLALDAEQLGDPAHSLQQLGRLMQNCVACHATYRLEVGE</sequence>
<evidence type="ECO:0000313" key="1">
    <source>
        <dbReference type="EMBL" id="BAZ92887.1"/>
    </source>
</evidence>
<dbReference type="SUPFAM" id="SSF47175">
    <property type="entry name" value="Cytochromes"/>
    <property type="match status" value="1"/>
</dbReference>
<dbReference type="GO" id="GO:0009055">
    <property type="term" value="F:electron transfer activity"/>
    <property type="evidence" value="ECO:0007669"/>
    <property type="project" value="InterPro"/>
</dbReference>
<dbReference type="Gene3D" id="1.20.120.10">
    <property type="entry name" value="Cytochrome c/b562"/>
    <property type="match status" value="1"/>
</dbReference>
<dbReference type="KEGG" id="ttc:FOKN1_0483"/>
<dbReference type="AlphaFoldDB" id="A0A1Z4VMQ8"/>
<dbReference type="GO" id="GO:0022900">
    <property type="term" value="P:electron transport chain"/>
    <property type="evidence" value="ECO:0007669"/>
    <property type="project" value="InterPro"/>
</dbReference>
<gene>
    <name evidence="1" type="ORF">FOKN1_0483</name>
</gene>
<name>A0A1Z4VMQ8_9GAMM</name>
<dbReference type="GO" id="GO:0005506">
    <property type="term" value="F:iron ion binding"/>
    <property type="evidence" value="ECO:0007669"/>
    <property type="project" value="InterPro"/>
</dbReference>
<dbReference type="GO" id="GO:0020037">
    <property type="term" value="F:heme binding"/>
    <property type="evidence" value="ECO:0007669"/>
    <property type="project" value="InterPro"/>
</dbReference>
<organism evidence="1 2">
    <name type="scientific">Thiohalobacter thiocyanaticus</name>
    <dbReference type="NCBI Taxonomy" id="585455"/>
    <lineage>
        <taxon>Bacteria</taxon>
        <taxon>Pseudomonadati</taxon>
        <taxon>Pseudomonadota</taxon>
        <taxon>Gammaproteobacteria</taxon>
        <taxon>Thiohalobacterales</taxon>
        <taxon>Thiohalobacteraceae</taxon>
        <taxon>Thiohalobacter</taxon>
    </lineage>
</organism>
<keyword evidence="2" id="KW-1185">Reference proteome</keyword>
<dbReference type="InterPro" id="IPR010980">
    <property type="entry name" value="Cyt_c/b562"/>
</dbReference>